<evidence type="ECO:0000313" key="1">
    <source>
        <dbReference type="EMBL" id="CAD8049656.1"/>
    </source>
</evidence>
<protein>
    <submittedName>
        <fullName evidence="1">Uncharacterized protein</fullName>
    </submittedName>
</protein>
<sequence>MINQKNLLLKNKTNYLTAVYFHLMVQDQHFQVIADSRLKDYKFFIFRSQFFKISIVGFIILQNIECSKQLIKVY</sequence>
<proteinExistence type="predicted"/>
<keyword evidence="2" id="KW-1185">Reference proteome</keyword>
<reference evidence="1" key="1">
    <citation type="submission" date="2021-01" db="EMBL/GenBank/DDBJ databases">
        <authorList>
            <consortium name="Genoscope - CEA"/>
            <person name="William W."/>
        </authorList>
    </citation>
    <scope>NUCLEOTIDE SEQUENCE</scope>
</reference>
<comment type="caution">
    <text evidence="1">The sequence shown here is derived from an EMBL/GenBank/DDBJ whole genome shotgun (WGS) entry which is preliminary data.</text>
</comment>
<evidence type="ECO:0000313" key="2">
    <source>
        <dbReference type="Proteomes" id="UP000692954"/>
    </source>
</evidence>
<gene>
    <name evidence="1" type="ORF">PSON_ATCC_30995.1.T0040249</name>
</gene>
<organism evidence="1 2">
    <name type="scientific">Paramecium sonneborni</name>
    <dbReference type="NCBI Taxonomy" id="65129"/>
    <lineage>
        <taxon>Eukaryota</taxon>
        <taxon>Sar</taxon>
        <taxon>Alveolata</taxon>
        <taxon>Ciliophora</taxon>
        <taxon>Intramacronucleata</taxon>
        <taxon>Oligohymenophorea</taxon>
        <taxon>Peniculida</taxon>
        <taxon>Parameciidae</taxon>
        <taxon>Paramecium</taxon>
    </lineage>
</organism>
<dbReference type="Proteomes" id="UP000692954">
    <property type="component" value="Unassembled WGS sequence"/>
</dbReference>
<dbReference type="AlphaFoldDB" id="A0A8S1K9H7"/>
<accession>A0A8S1K9H7</accession>
<name>A0A8S1K9H7_9CILI</name>
<dbReference type="EMBL" id="CAJJDN010000004">
    <property type="protein sequence ID" value="CAD8049656.1"/>
    <property type="molecule type" value="Genomic_DNA"/>
</dbReference>